<feature type="compositionally biased region" description="Acidic residues" evidence="1">
    <location>
        <begin position="295"/>
        <end position="308"/>
    </location>
</feature>
<dbReference type="Proteomes" id="UP000605846">
    <property type="component" value="Unassembled WGS sequence"/>
</dbReference>
<feature type="region of interest" description="Disordered" evidence="1">
    <location>
        <begin position="172"/>
        <end position="313"/>
    </location>
</feature>
<keyword evidence="2" id="KW-0472">Membrane</keyword>
<evidence type="ECO:0000256" key="2">
    <source>
        <dbReference type="SAM" id="Phobius"/>
    </source>
</evidence>
<accession>A0A8H7EPP0</accession>
<evidence type="ECO:0000313" key="3">
    <source>
        <dbReference type="EMBL" id="KAF7725833.1"/>
    </source>
</evidence>
<name>A0A8H7EPP0_9FUNG</name>
<feature type="region of interest" description="Disordered" evidence="1">
    <location>
        <begin position="377"/>
        <end position="396"/>
    </location>
</feature>
<proteinExistence type="predicted"/>
<evidence type="ECO:0000256" key="1">
    <source>
        <dbReference type="SAM" id="MobiDB-lite"/>
    </source>
</evidence>
<dbReference type="EMBL" id="JABAYA010000089">
    <property type="protein sequence ID" value="KAF7725833.1"/>
    <property type="molecule type" value="Genomic_DNA"/>
</dbReference>
<dbReference type="OrthoDB" id="2287436at2759"/>
<keyword evidence="2" id="KW-0812">Transmembrane</keyword>
<feature type="compositionally biased region" description="Pro residues" evidence="1">
    <location>
        <begin position="228"/>
        <end position="243"/>
    </location>
</feature>
<reference evidence="3" key="1">
    <citation type="submission" date="2020-01" db="EMBL/GenBank/DDBJ databases">
        <title>Genome Sequencing of Three Apophysomyces-Like Fungal Strains Confirms a Novel Fungal Genus in the Mucoromycota with divergent Burkholderia-like Endosymbiotic Bacteria.</title>
        <authorList>
            <person name="Stajich J.E."/>
            <person name="Macias A.M."/>
            <person name="Carter-House D."/>
            <person name="Lovett B."/>
            <person name="Kasson L.R."/>
            <person name="Berry K."/>
            <person name="Grigoriev I."/>
            <person name="Chang Y."/>
            <person name="Spatafora J."/>
            <person name="Kasson M.T."/>
        </authorList>
    </citation>
    <scope>NUCLEOTIDE SEQUENCE</scope>
    <source>
        <strain evidence="3">NRRL A-21654</strain>
    </source>
</reference>
<evidence type="ECO:0000313" key="4">
    <source>
        <dbReference type="Proteomes" id="UP000605846"/>
    </source>
</evidence>
<comment type="caution">
    <text evidence="3">The sequence shown here is derived from an EMBL/GenBank/DDBJ whole genome shotgun (WGS) entry which is preliminary data.</text>
</comment>
<sequence>MADETPGWAIAIALVLIVVVTLVLTYCILRRRSRRSRAVDAIVEKRSSFASSFRTLVASKLKTTDKPSDTNVNTWKCSDKAVDVEESSIPSSAATPPLDHISLSLPMPPTTTCLFSDKMELNSEEAQALFDQYVKQKDDFVSIDLSDTPFYSSAAANIQHKAATIKSTLRQSLRRKSKSAATPAHQLFNAPPVPKTKDDNKNQALSRQSSTASHVRCSPNARNELSPSPVPPVSPSPPVPSPAPTSTRQTSPFHPPPSSSLSMSENKKKANTHGMTNMQPSISDSYRSPQKHNDTEEDNEPKSEEDEEGTMHAARRVIRSASRKARSRSMIVNPESTQCMFQEHETDIPSPALPKPNKNIQRAGTIAARHVTDQTNFDGTIRGSRKPSIPDAWRAPLPTSNLDDTVAERHHAPHPPPLPITGSATMAGKTATAMAAKLQTSEGQYAQTLGRNAMQRPGFAATGSTRGVKSLRAMFDQGSGNNQTSSEEKGSSAKHTVPDFSARDSQPSVRDTEDVASAEKLSDENRTGRSNVDTIRRMLQATWNANNLKESGSMTSITSSEMSGHSTLRMMGISPPGSINPRLQNQHLVSLSLKARQQAPRRPAMPSGFMTGGGDELQGPTPTASFSSSTVRTMIPEDEQPPIAETKITRDGTISKRITPNTIGHQSYDTMRQIGRQQKRGGLPWTEDKTAAQRERF</sequence>
<feature type="compositionally biased region" description="Polar residues" evidence="1">
    <location>
        <begin position="202"/>
        <end position="213"/>
    </location>
</feature>
<dbReference type="AlphaFoldDB" id="A0A8H7EPP0"/>
<feature type="compositionally biased region" description="Basic and acidic residues" evidence="1">
    <location>
        <begin position="686"/>
        <end position="697"/>
    </location>
</feature>
<keyword evidence="4" id="KW-1185">Reference proteome</keyword>
<gene>
    <name evidence="3" type="ORF">EC973_009257</name>
</gene>
<protein>
    <submittedName>
        <fullName evidence="3">Uncharacterized protein</fullName>
    </submittedName>
</protein>
<feature type="transmembrane region" description="Helical" evidence="2">
    <location>
        <begin position="6"/>
        <end position="29"/>
    </location>
</feature>
<feature type="region of interest" description="Disordered" evidence="1">
    <location>
        <begin position="475"/>
        <end position="530"/>
    </location>
</feature>
<feature type="region of interest" description="Disordered" evidence="1">
    <location>
        <begin position="675"/>
        <end position="697"/>
    </location>
</feature>
<feature type="compositionally biased region" description="Polar residues" evidence="1">
    <location>
        <begin position="273"/>
        <end position="288"/>
    </location>
</feature>
<organism evidence="3 4">
    <name type="scientific">Apophysomyces ossiformis</name>
    <dbReference type="NCBI Taxonomy" id="679940"/>
    <lineage>
        <taxon>Eukaryota</taxon>
        <taxon>Fungi</taxon>
        <taxon>Fungi incertae sedis</taxon>
        <taxon>Mucoromycota</taxon>
        <taxon>Mucoromycotina</taxon>
        <taxon>Mucoromycetes</taxon>
        <taxon>Mucorales</taxon>
        <taxon>Mucorineae</taxon>
        <taxon>Mucoraceae</taxon>
        <taxon>Apophysomyces</taxon>
    </lineage>
</organism>
<keyword evidence="2" id="KW-1133">Transmembrane helix</keyword>